<dbReference type="EMBL" id="LXQA010320450">
    <property type="protein sequence ID" value="MCI43653.1"/>
    <property type="molecule type" value="Genomic_DNA"/>
</dbReference>
<organism evidence="1 2">
    <name type="scientific">Trifolium medium</name>
    <dbReference type="NCBI Taxonomy" id="97028"/>
    <lineage>
        <taxon>Eukaryota</taxon>
        <taxon>Viridiplantae</taxon>
        <taxon>Streptophyta</taxon>
        <taxon>Embryophyta</taxon>
        <taxon>Tracheophyta</taxon>
        <taxon>Spermatophyta</taxon>
        <taxon>Magnoliopsida</taxon>
        <taxon>eudicotyledons</taxon>
        <taxon>Gunneridae</taxon>
        <taxon>Pentapetalae</taxon>
        <taxon>rosids</taxon>
        <taxon>fabids</taxon>
        <taxon>Fabales</taxon>
        <taxon>Fabaceae</taxon>
        <taxon>Papilionoideae</taxon>
        <taxon>50 kb inversion clade</taxon>
        <taxon>NPAAA clade</taxon>
        <taxon>Hologalegina</taxon>
        <taxon>IRL clade</taxon>
        <taxon>Trifolieae</taxon>
        <taxon>Trifolium</taxon>
    </lineage>
</organism>
<sequence>MKVIDRFQGYEVIVEMDAKMVGSSTKDK</sequence>
<protein>
    <submittedName>
        <fullName evidence="1">Uncharacterized protein</fullName>
    </submittedName>
</protein>
<dbReference type="AlphaFoldDB" id="A0A392S418"/>
<accession>A0A392S418</accession>
<dbReference type="Proteomes" id="UP000265520">
    <property type="component" value="Unassembled WGS sequence"/>
</dbReference>
<proteinExistence type="predicted"/>
<keyword evidence="2" id="KW-1185">Reference proteome</keyword>
<evidence type="ECO:0000313" key="2">
    <source>
        <dbReference type="Proteomes" id="UP000265520"/>
    </source>
</evidence>
<reference evidence="1 2" key="1">
    <citation type="journal article" date="2018" name="Front. Plant Sci.">
        <title>Red Clover (Trifolium pratense) and Zigzag Clover (T. medium) - A Picture of Genomic Similarities and Differences.</title>
        <authorList>
            <person name="Dluhosova J."/>
            <person name="Istvanek J."/>
            <person name="Nedelnik J."/>
            <person name="Repkova J."/>
        </authorList>
    </citation>
    <scope>NUCLEOTIDE SEQUENCE [LARGE SCALE GENOMIC DNA]</scope>
    <source>
        <strain evidence="2">cv. 10/8</strain>
        <tissue evidence="1">Leaf</tissue>
    </source>
</reference>
<comment type="caution">
    <text evidence="1">The sequence shown here is derived from an EMBL/GenBank/DDBJ whole genome shotgun (WGS) entry which is preliminary data.</text>
</comment>
<feature type="non-terminal residue" evidence="1">
    <location>
        <position position="28"/>
    </location>
</feature>
<evidence type="ECO:0000313" key="1">
    <source>
        <dbReference type="EMBL" id="MCI43653.1"/>
    </source>
</evidence>
<name>A0A392S418_9FABA</name>